<organism evidence="1 2">
    <name type="scientific">Liparis tanakae</name>
    <name type="common">Tanaka's snailfish</name>
    <dbReference type="NCBI Taxonomy" id="230148"/>
    <lineage>
        <taxon>Eukaryota</taxon>
        <taxon>Metazoa</taxon>
        <taxon>Chordata</taxon>
        <taxon>Craniata</taxon>
        <taxon>Vertebrata</taxon>
        <taxon>Euteleostomi</taxon>
        <taxon>Actinopterygii</taxon>
        <taxon>Neopterygii</taxon>
        <taxon>Teleostei</taxon>
        <taxon>Neoteleostei</taxon>
        <taxon>Acanthomorphata</taxon>
        <taxon>Eupercaria</taxon>
        <taxon>Perciformes</taxon>
        <taxon>Cottioidei</taxon>
        <taxon>Cottales</taxon>
        <taxon>Liparidae</taxon>
        <taxon>Liparis</taxon>
    </lineage>
</organism>
<name>A0A4Z2IEA9_9TELE</name>
<dbReference type="EMBL" id="SRLO01000096">
    <property type="protein sequence ID" value="TNN76101.1"/>
    <property type="molecule type" value="Genomic_DNA"/>
</dbReference>
<dbReference type="AlphaFoldDB" id="A0A4Z2IEA9"/>
<proteinExistence type="predicted"/>
<comment type="caution">
    <text evidence="1">The sequence shown here is derived from an EMBL/GenBank/DDBJ whole genome shotgun (WGS) entry which is preliminary data.</text>
</comment>
<gene>
    <name evidence="1" type="ORF">EYF80_013632</name>
</gene>
<reference evidence="1 2" key="1">
    <citation type="submission" date="2019-03" db="EMBL/GenBank/DDBJ databases">
        <title>First draft genome of Liparis tanakae, snailfish: a comprehensive survey of snailfish specific genes.</title>
        <authorList>
            <person name="Kim W."/>
            <person name="Song I."/>
            <person name="Jeong J.-H."/>
            <person name="Kim D."/>
            <person name="Kim S."/>
            <person name="Ryu S."/>
            <person name="Song J.Y."/>
            <person name="Lee S.K."/>
        </authorList>
    </citation>
    <scope>NUCLEOTIDE SEQUENCE [LARGE SCALE GENOMIC DNA]</scope>
    <source>
        <tissue evidence="1">Muscle</tissue>
    </source>
</reference>
<keyword evidence="2" id="KW-1185">Reference proteome</keyword>
<dbReference type="Proteomes" id="UP000314294">
    <property type="component" value="Unassembled WGS sequence"/>
</dbReference>
<evidence type="ECO:0000313" key="1">
    <source>
        <dbReference type="EMBL" id="TNN76101.1"/>
    </source>
</evidence>
<protein>
    <submittedName>
        <fullName evidence="1">Uncharacterized protein</fullName>
    </submittedName>
</protein>
<evidence type="ECO:0000313" key="2">
    <source>
        <dbReference type="Proteomes" id="UP000314294"/>
    </source>
</evidence>
<sequence>MNTRHPASTRRELTWNGNSKLFRFDGQKPSTQLVVTAVSRTNQTDGAFAIGRLRLLRKRDHFLKQATPPPKKLLKKQSLPPVGVILADDMEDVSSLEGQAQLPARHKGVIGGVVVKDLVSLAEKAALLRRSAFHHTAHQHTVHPHQLNRLSNVLSGVVFVHFLPRHTVMSLHQRLPH</sequence>
<accession>A0A4Z2IEA9</accession>